<dbReference type="GO" id="GO:0002181">
    <property type="term" value="P:cytoplasmic translation"/>
    <property type="evidence" value="ECO:0007669"/>
    <property type="project" value="TreeGrafter"/>
</dbReference>
<evidence type="ECO:0000256" key="6">
    <source>
        <dbReference type="SAM" id="MobiDB-lite"/>
    </source>
</evidence>
<dbReference type="SUPFAM" id="SSF57716">
    <property type="entry name" value="Glucocorticoid receptor-like (DNA-binding domain)"/>
    <property type="match status" value="1"/>
</dbReference>
<keyword evidence="3" id="KW-0687">Ribonucleoprotein</keyword>
<feature type="compositionally biased region" description="Basic and acidic residues" evidence="6">
    <location>
        <begin position="148"/>
        <end position="163"/>
    </location>
</feature>
<evidence type="ECO:0000256" key="2">
    <source>
        <dbReference type="ARBA" id="ARBA00022980"/>
    </source>
</evidence>
<sequence>METRLRLRWWLCRPSIQLLGRASKLGFMFECFERLNSAASVGAKIYPGKGIRFIRSDSQVFLFANSKCKRYFHNRLKPSKLTWTAMYRKQHKKDIAAETIKKRRRATKKPYSRSIVGATLEVIQKKRTEKPEVRDAAREAALREIKERVKKTKDEKRAKKAEVMAKVQKGSKGSLPKGTAPKAPKLGGGGGKR</sequence>
<reference evidence="8" key="2">
    <citation type="journal article" date="2023" name="Int. J. Mol. Sci.">
        <title>De Novo Assembly and Annotation of 11 Diverse Shrub Willow (Salix) Genomes Reveals Novel Gene Organization in Sex-Linked Regions.</title>
        <authorList>
            <person name="Hyden B."/>
            <person name="Feng K."/>
            <person name="Yates T.B."/>
            <person name="Jawdy S."/>
            <person name="Cereghino C."/>
            <person name="Smart L.B."/>
            <person name="Muchero W."/>
        </authorList>
    </citation>
    <scope>NUCLEOTIDE SEQUENCE</scope>
    <source>
        <tissue evidence="8">Shoot tip</tissue>
    </source>
</reference>
<keyword evidence="2 8" id="KW-0689">Ribosomal protein</keyword>
<dbReference type="FunFam" id="2.30.170.20:FF:000003">
    <property type="entry name" value="60S ribosomal protein L24"/>
    <property type="match status" value="1"/>
</dbReference>
<dbReference type="InterPro" id="IPR056366">
    <property type="entry name" value="Ribosomal_eL24"/>
</dbReference>
<dbReference type="Proteomes" id="UP001151752">
    <property type="component" value="Chromosome 12"/>
</dbReference>
<evidence type="ECO:0000256" key="1">
    <source>
        <dbReference type="ARBA" id="ARBA00005647"/>
    </source>
</evidence>
<dbReference type="Gene3D" id="6.10.250.1270">
    <property type="match status" value="1"/>
</dbReference>
<dbReference type="Pfam" id="PF01246">
    <property type="entry name" value="Ribosomal_L24e"/>
    <property type="match status" value="1"/>
</dbReference>
<dbReference type="PANTHER" id="PTHR10792">
    <property type="entry name" value="60S RIBOSOMAL PROTEIN L24"/>
    <property type="match status" value="1"/>
</dbReference>
<comment type="similarity">
    <text evidence="1">Belongs to the eukaryotic ribosomal protein eL24 family.</text>
</comment>
<evidence type="ECO:0000313" key="9">
    <source>
        <dbReference type="Proteomes" id="UP001151752"/>
    </source>
</evidence>
<dbReference type="GO" id="GO:0022625">
    <property type="term" value="C:cytosolic large ribosomal subunit"/>
    <property type="evidence" value="ECO:0007669"/>
    <property type="project" value="TreeGrafter"/>
</dbReference>
<accession>A0A9Q1AAY0</accession>
<feature type="region of interest" description="Disordered" evidence="6">
    <location>
        <begin position="148"/>
        <end position="193"/>
    </location>
</feature>
<dbReference type="GO" id="GO:0003735">
    <property type="term" value="F:structural constituent of ribosome"/>
    <property type="evidence" value="ECO:0007669"/>
    <property type="project" value="InterPro"/>
</dbReference>
<evidence type="ECO:0000259" key="7">
    <source>
        <dbReference type="Pfam" id="PF01246"/>
    </source>
</evidence>
<evidence type="ECO:0000256" key="5">
    <source>
        <dbReference type="ARBA" id="ARBA00041213"/>
    </source>
</evidence>
<evidence type="ECO:0000256" key="4">
    <source>
        <dbReference type="ARBA" id="ARBA00040612"/>
    </source>
</evidence>
<name>A0A9Q1AAY0_9ROSI</name>
<dbReference type="InterPro" id="IPR000988">
    <property type="entry name" value="Ribosomal_eL24-rel_N"/>
</dbReference>
<proteinExistence type="inferred from homology"/>
<feature type="domain" description="Large ribosomal subunit protein eL24-related N-terminal" evidence="7">
    <location>
        <begin position="42"/>
        <end position="97"/>
    </location>
</feature>
<dbReference type="PANTHER" id="PTHR10792:SF1">
    <property type="entry name" value="RIBOSOMAL PROTEIN L24"/>
    <property type="match status" value="1"/>
</dbReference>
<dbReference type="AlphaFoldDB" id="A0A9Q1AAY0"/>
<dbReference type="GO" id="GO:0003729">
    <property type="term" value="F:mRNA binding"/>
    <property type="evidence" value="ECO:0007669"/>
    <property type="project" value="TreeGrafter"/>
</dbReference>
<gene>
    <name evidence="8" type="ORF">OIU74_023308</name>
</gene>
<comment type="caution">
    <text evidence="8">The sequence shown here is derived from an EMBL/GenBank/DDBJ whole genome shotgun (WGS) entry which is preliminary data.</text>
</comment>
<dbReference type="Gene3D" id="2.30.170.20">
    <property type="entry name" value="Ribosomal protein L24e"/>
    <property type="match status" value="1"/>
</dbReference>
<keyword evidence="9" id="KW-1185">Reference proteome</keyword>
<organism evidence="8 9">
    <name type="scientific">Salix koriyanagi</name>
    <dbReference type="NCBI Taxonomy" id="2511006"/>
    <lineage>
        <taxon>Eukaryota</taxon>
        <taxon>Viridiplantae</taxon>
        <taxon>Streptophyta</taxon>
        <taxon>Embryophyta</taxon>
        <taxon>Tracheophyta</taxon>
        <taxon>Spermatophyta</taxon>
        <taxon>Magnoliopsida</taxon>
        <taxon>eudicotyledons</taxon>
        <taxon>Gunneridae</taxon>
        <taxon>Pentapetalae</taxon>
        <taxon>rosids</taxon>
        <taxon>fabids</taxon>
        <taxon>Malpighiales</taxon>
        <taxon>Salicaceae</taxon>
        <taxon>Saliceae</taxon>
        <taxon>Salix</taxon>
    </lineage>
</organism>
<reference evidence="8" key="1">
    <citation type="submission" date="2022-11" db="EMBL/GenBank/DDBJ databases">
        <authorList>
            <person name="Hyden B.L."/>
            <person name="Feng K."/>
            <person name="Yates T."/>
            <person name="Jawdy S."/>
            <person name="Smart L.B."/>
            <person name="Muchero W."/>
        </authorList>
    </citation>
    <scope>NUCLEOTIDE SEQUENCE</scope>
    <source>
        <tissue evidence="8">Shoot tip</tissue>
    </source>
</reference>
<protein>
    <recommendedName>
        <fullName evidence="4">Large ribosomal subunit protein eL24</fullName>
    </recommendedName>
    <alternativeName>
        <fullName evidence="5">60S ribosomal protein L24</fullName>
    </alternativeName>
</protein>
<evidence type="ECO:0000256" key="3">
    <source>
        <dbReference type="ARBA" id="ARBA00023274"/>
    </source>
</evidence>
<feature type="compositionally biased region" description="Low complexity" evidence="6">
    <location>
        <begin position="175"/>
        <end position="185"/>
    </location>
</feature>
<evidence type="ECO:0000313" key="8">
    <source>
        <dbReference type="EMBL" id="KAJ6764397.1"/>
    </source>
</evidence>
<dbReference type="InterPro" id="IPR038630">
    <property type="entry name" value="L24e/L24_sf"/>
</dbReference>
<dbReference type="EMBL" id="JAPFFM010000004">
    <property type="protein sequence ID" value="KAJ6764397.1"/>
    <property type="molecule type" value="Genomic_DNA"/>
</dbReference>
<dbReference type="CDD" id="cd00472">
    <property type="entry name" value="Ribosomal_L24e_L24"/>
    <property type="match status" value="1"/>
</dbReference>